<sequence>MPENPLSNQLPNQLANREKLPILTILHRACGDMGKIGQFLTDQGYDIDVRCIIEGDELPDANDYAGVVVFGGVMSANDCQTIDGIRQEIEWIPSVIAAGVPYLGICLGAQLLARALGAGVTKKPDESIEIGCHHVRPTRQNCSLLPAQGLRFYQWHLEGFSIPESCERLAESDNFPNQAFMLNPQTIGLQFHPEATREMIDCWVQRESHLLALPGAQSYKTQIELYQESSPAVEAWLSQFLPRWLAA</sequence>
<dbReference type="Proteomes" id="UP000471298">
    <property type="component" value="Unassembled WGS sequence"/>
</dbReference>
<keyword evidence="3" id="KW-1185">Reference proteome</keyword>
<dbReference type="GO" id="GO:0005829">
    <property type="term" value="C:cytosol"/>
    <property type="evidence" value="ECO:0007669"/>
    <property type="project" value="TreeGrafter"/>
</dbReference>
<gene>
    <name evidence="2" type="ORF">GCU85_00710</name>
</gene>
<dbReference type="Pfam" id="PF00117">
    <property type="entry name" value="GATase"/>
    <property type="match status" value="1"/>
</dbReference>
<dbReference type="InParanoid" id="A0A6N7ERY2"/>
<comment type="caution">
    <text evidence="2">The sequence shown here is derived from an EMBL/GenBank/DDBJ whole genome shotgun (WGS) entry which is preliminary data.</text>
</comment>
<evidence type="ECO:0000313" key="2">
    <source>
        <dbReference type="EMBL" id="MPV85252.1"/>
    </source>
</evidence>
<dbReference type="SUPFAM" id="SSF52317">
    <property type="entry name" value="Class I glutamine amidotransferase-like"/>
    <property type="match status" value="1"/>
</dbReference>
<organism evidence="2 3">
    <name type="scientific">Ostreibacterium oceani</name>
    <dbReference type="NCBI Taxonomy" id="2654998"/>
    <lineage>
        <taxon>Bacteria</taxon>
        <taxon>Pseudomonadati</taxon>
        <taxon>Pseudomonadota</taxon>
        <taxon>Gammaproteobacteria</taxon>
        <taxon>Cardiobacteriales</taxon>
        <taxon>Ostreibacteriaceae</taxon>
        <taxon>Ostreibacterium</taxon>
    </lineage>
</organism>
<dbReference type="AlphaFoldDB" id="A0A6N7ERY2"/>
<dbReference type="EMBL" id="WHNW01000001">
    <property type="protein sequence ID" value="MPV85252.1"/>
    <property type="molecule type" value="Genomic_DNA"/>
</dbReference>
<protein>
    <recommendedName>
        <fullName evidence="1">Glutamine amidotransferase domain-containing protein</fullName>
    </recommendedName>
</protein>
<feature type="domain" description="Glutamine amidotransferase" evidence="1">
    <location>
        <begin position="60"/>
        <end position="197"/>
    </location>
</feature>
<dbReference type="InterPro" id="IPR017926">
    <property type="entry name" value="GATASE"/>
</dbReference>
<dbReference type="CDD" id="cd01741">
    <property type="entry name" value="GATase1_1"/>
    <property type="match status" value="1"/>
</dbReference>
<dbReference type="RefSeq" id="WP_152808322.1">
    <property type="nucleotide sequence ID" value="NZ_WHNW01000001.1"/>
</dbReference>
<evidence type="ECO:0000259" key="1">
    <source>
        <dbReference type="Pfam" id="PF00117"/>
    </source>
</evidence>
<dbReference type="Gene3D" id="3.40.50.880">
    <property type="match status" value="1"/>
</dbReference>
<dbReference type="InterPro" id="IPR044992">
    <property type="entry name" value="ChyE-like"/>
</dbReference>
<evidence type="ECO:0000313" key="3">
    <source>
        <dbReference type="Proteomes" id="UP000471298"/>
    </source>
</evidence>
<dbReference type="PROSITE" id="PS51273">
    <property type="entry name" value="GATASE_TYPE_1"/>
    <property type="match status" value="1"/>
</dbReference>
<accession>A0A6N7ERY2</accession>
<proteinExistence type="predicted"/>
<name>A0A6N7ERY2_9GAMM</name>
<dbReference type="InterPro" id="IPR029062">
    <property type="entry name" value="Class_I_gatase-like"/>
</dbReference>
<dbReference type="PANTHER" id="PTHR42695">
    <property type="entry name" value="GLUTAMINE AMIDOTRANSFERASE YLR126C-RELATED"/>
    <property type="match status" value="1"/>
</dbReference>
<dbReference type="PANTHER" id="PTHR42695:SF5">
    <property type="entry name" value="GLUTAMINE AMIDOTRANSFERASE YLR126C-RELATED"/>
    <property type="match status" value="1"/>
</dbReference>
<reference evidence="2 3" key="1">
    <citation type="submission" date="2019-10" db="EMBL/GenBank/DDBJ databases">
        <title>Cardiobacteriales fam. a chemoheterotrophic member of the order Cardiobacteriales, and proposal of Cardiobacteriales fam. nov.</title>
        <authorList>
            <person name="Wang C."/>
        </authorList>
    </citation>
    <scope>NUCLEOTIDE SEQUENCE [LARGE SCALE GENOMIC DNA]</scope>
    <source>
        <strain evidence="2 3">ML27</strain>
    </source>
</reference>